<evidence type="ECO:0000313" key="3">
    <source>
        <dbReference type="EMBL" id="TFK39937.1"/>
    </source>
</evidence>
<dbReference type="GO" id="GO:0005634">
    <property type="term" value="C:nucleus"/>
    <property type="evidence" value="ECO:0007669"/>
    <property type="project" value="TreeGrafter"/>
</dbReference>
<protein>
    <submittedName>
        <fullName evidence="3">DnaJ domain-containing protein</fullName>
    </submittedName>
</protein>
<keyword evidence="4" id="KW-1185">Reference proteome</keyword>
<dbReference type="PANTHER" id="PTHR44144:SF1">
    <property type="entry name" value="DNAJ HOMOLOG SUBFAMILY C MEMBER 9"/>
    <property type="match status" value="1"/>
</dbReference>
<dbReference type="PROSITE" id="PS00636">
    <property type="entry name" value="DNAJ_1"/>
    <property type="match status" value="1"/>
</dbReference>
<evidence type="ECO:0000256" key="1">
    <source>
        <dbReference type="SAM" id="MobiDB-lite"/>
    </source>
</evidence>
<dbReference type="Proteomes" id="UP000308652">
    <property type="component" value="Unassembled WGS sequence"/>
</dbReference>
<evidence type="ECO:0000313" key="4">
    <source>
        <dbReference type="Proteomes" id="UP000308652"/>
    </source>
</evidence>
<dbReference type="CDD" id="cd06257">
    <property type="entry name" value="DnaJ"/>
    <property type="match status" value="1"/>
</dbReference>
<name>A0A5C3M4X9_9AGAR</name>
<feature type="compositionally biased region" description="Basic and acidic residues" evidence="1">
    <location>
        <begin position="164"/>
        <end position="176"/>
    </location>
</feature>
<accession>A0A5C3M4X9</accession>
<dbReference type="Gene3D" id="1.10.287.110">
    <property type="entry name" value="DnaJ domain"/>
    <property type="match status" value="1"/>
</dbReference>
<dbReference type="PROSITE" id="PS50076">
    <property type="entry name" value="DNAJ_2"/>
    <property type="match status" value="1"/>
</dbReference>
<dbReference type="GO" id="GO:0005737">
    <property type="term" value="C:cytoplasm"/>
    <property type="evidence" value="ECO:0007669"/>
    <property type="project" value="TreeGrafter"/>
</dbReference>
<sequence length="188" mass="22148">MPPYSSNTLYDVLGVEQSGSAEDVKKAYRKKALETHPDKLAPRATEEEKQAAEHAFHKVQEAFETLGDSQKRRTYDARLTLKSEPTTMSDETARRMTERQEWARQRKELHLSRLEEFKKKAEAGRIAHDKLRETIDVQVKLVEEIVEEMKAANPEIEARRRAVLQRKAEREREERRNRRPQSYRSWTT</sequence>
<dbReference type="OrthoDB" id="442087at2759"/>
<dbReference type="STRING" id="68775.A0A5C3M4X9"/>
<evidence type="ECO:0000259" key="2">
    <source>
        <dbReference type="PROSITE" id="PS50076"/>
    </source>
</evidence>
<dbReference type="SUPFAM" id="SSF46565">
    <property type="entry name" value="Chaperone J-domain"/>
    <property type="match status" value="1"/>
</dbReference>
<feature type="region of interest" description="Disordered" evidence="1">
    <location>
        <begin position="164"/>
        <end position="188"/>
    </location>
</feature>
<dbReference type="InterPro" id="IPR036869">
    <property type="entry name" value="J_dom_sf"/>
</dbReference>
<organism evidence="3 4">
    <name type="scientific">Crucibulum laeve</name>
    <dbReference type="NCBI Taxonomy" id="68775"/>
    <lineage>
        <taxon>Eukaryota</taxon>
        <taxon>Fungi</taxon>
        <taxon>Dikarya</taxon>
        <taxon>Basidiomycota</taxon>
        <taxon>Agaricomycotina</taxon>
        <taxon>Agaricomycetes</taxon>
        <taxon>Agaricomycetidae</taxon>
        <taxon>Agaricales</taxon>
        <taxon>Agaricineae</taxon>
        <taxon>Nidulariaceae</taxon>
        <taxon>Crucibulum</taxon>
    </lineage>
</organism>
<dbReference type="AlphaFoldDB" id="A0A5C3M4X9"/>
<dbReference type="InterPro" id="IPR001623">
    <property type="entry name" value="DnaJ_domain"/>
</dbReference>
<dbReference type="GO" id="GO:0031072">
    <property type="term" value="F:heat shock protein binding"/>
    <property type="evidence" value="ECO:0007669"/>
    <property type="project" value="TreeGrafter"/>
</dbReference>
<feature type="domain" description="J" evidence="2">
    <location>
        <begin position="8"/>
        <end position="79"/>
    </location>
</feature>
<dbReference type="PRINTS" id="PR00625">
    <property type="entry name" value="JDOMAIN"/>
</dbReference>
<dbReference type="SMART" id="SM00271">
    <property type="entry name" value="DnaJ"/>
    <property type="match status" value="1"/>
</dbReference>
<dbReference type="PANTHER" id="PTHR44144">
    <property type="entry name" value="DNAJ HOMOLOG SUBFAMILY C MEMBER 9"/>
    <property type="match status" value="1"/>
</dbReference>
<dbReference type="InterPro" id="IPR052594">
    <property type="entry name" value="J_domain-containing_protein"/>
</dbReference>
<reference evidence="3 4" key="1">
    <citation type="journal article" date="2019" name="Nat. Ecol. Evol.">
        <title>Megaphylogeny resolves global patterns of mushroom evolution.</title>
        <authorList>
            <person name="Varga T."/>
            <person name="Krizsan K."/>
            <person name="Foldi C."/>
            <person name="Dima B."/>
            <person name="Sanchez-Garcia M."/>
            <person name="Sanchez-Ramirez S."/>
            <person name="Szollosi G.J."/>
            <person name="Szarkandi J.G."/>
            <person name="Papp V."/>
            <person name="Albert L."/>
            <person name="Andreopoulos W."/>
            <person name="Angelini C."/>
            <person name="Antonin V."/>
            <person name="Barry K.W."/>
            <person name="Bougher N.L."/>
            <person name="Buchanan P."/>
            <person name="Buyck B."/>
            <person name="Bense V."/>
            <person name="Catcheside P."/>
            <person name="Chovatia M."/>
            <person name="Cooper J."/>
            <person name="Damon W."/>
            <person name="Desjardin D."/>
            <person name="Finy P."/>
            <person name="Geml J."/>
            <person name="Haridas S."/>
            <person name="Hughes K."/>
            <person name="Justo A."/>
            <person name="Karasinski D."/>
            <person name="Kautmanova I."/>
            <person name="Kiss B."/>
            <person name="Kocsube S."/>
            <person name="Kotiranta H."/>
            <person name="LaButti K.M."/>
            <person name="Lechner B.E."/>
            <person name="Liimatainen K."/>
            <person name="Lipzen A."/>
            <person name="Lukacs Z."/>
            <person name="Mihaltcheva S."/>
            <person name="Morgado L.N."/>
            <person name="Niskanen T."/>
            <person name="Noordeloos M.E."/>
            <person name="Ohm R.A."/>
            <person name="Ortiz-Santana B."/>
            <person name="Ovrebo C."/>
            <person name="Racz N."/>
            <person name="Riley R."/>
            <person name="Savchenko A."/>
            <person name="Shiryaev A."/>
            <person name="Soop K."/>
            <person name="Spirin V."/>
            <person name="Szebenyi C."/>
            <person name="Tomsovsky M."/>
            <person name="Tulloss R.E."/>
            <person name="Uehling J."/>
            <person name="Grigoriev I.V."/>
            <person name="Vagvolgyi C."/>
            <person name="Papp T."/>
            <person name="Martin F.M."/>
            <person name="Miettinen O."/>
            <person name="Hibbett D.S."/>
            <person name="Nagy L.G."/>
        </authorList>
    </citation>
    <scope>NUCLEOTIDE SEQUENCE [LARGE SCALE GENOMIC DNA]</scope>
    <source>
        <strain evidence="3 4">CBS 166.37</strain>
    </source>
</reference>
<feature type="region of interest" description="Disordered" evidence="1">
    <location>
        <begin position="33"/>
        <end position="53"/>
    </location>
</feature>
<dbReference type="InterPro" id="IPR018253">
    <property type="entry name" value="DnaJ_domain_CS"/>
</dbReference>
<gene>
    <name evidence="3" type="ORF">BDQ12DRAFT_734657</name>
</gene>
<proteinExistence type="predicted"/>
<dbReference type="EMBL" id="ML213598">
    <property type="protein sequence ID" value="TFK39937.1"/>
    <property type="molecule type" value="Genomic_DNA"/>
</dbReference>
<dbReference type="Pfam" id="PF00226">
    <property type="entry name" value="DnaJ"/>
    <property type="match status" value="1"/>
</dbReference>